<sequence length="147" mass="16192">MIAVDIEQVKNLVIKNRLSIAGGLAVVLAGSIIFGGGGSGDIKTSVIEKQYSEFMARAGWKVDFDELNIHDCGKIKDGVQMGCMVDVDIDVESAKTGDNVGTIEFEDREVQFWKNSETGNWELTNQQQFMTKKARMELSDATRAGQR</sequence>
<reference evidence="1 2" key="1">
    <citation type="submission" date="2018-01" db="EMBL/GenBank/DDBJ databases">
        <title>Whole genome sequencing of Histamine producing bacteria.</title>
        <authorList>
            <person name="Butler K."/>
        </authorList>
    </citation>
    <scope>NUCLEOTIDE SEQUENCE [LARGE SCALE GENOMIC DNA]</scope>
    <source>
        <strain evidence="1 2">FS-7.2</strain>
    </source>
</reference>
<dbReference type="EMBL" id="PYNF01000003">
    <property type="protein sequence ID" value="PSV00400.1"/>
    <property type="molecule type" value="Genomic_DNA"/>
</dbReference>
<dbReference type="Proteomes" id="UP000241426">
    <property type="component" value="Unassembled WGS sequence"/>
</dbReference>
<accession>A0A2T3KL73</accession>
<dbReference type="RefSeq" id="WP_107289030.1">
    <property type="nucleotide sequence ID" value="NZ_PYNF01000003.1"/>
</dbReference>
<comment type="caution">
    <text evidence="1">The sequence shown here is derived from an EMBL/GenBank/DDBJ whole genome shotgun (WGS) entry which is preliminary data.</text>
</comment>
<proteinExistence type="predicted"/>
<evidence type="ECO:0000313" key="1">
    <source>
        <dbReference type="EMBL" id="PSV00400.1"/>
    </source>
</evidence>
<name>A0A2T3KL73_9GAMM</name>
<dbReference type="AlphaFoldDB" id="A0A2T3KL73"/>
<organism evidence="1 2">
    <name type="scientific">Photobacterium kishitanii</name>
    <dbReference type="NCBI Taxonomy" id="318456"/>
    <lineage>
        <taxon>Bacteria</taxon>
        <taxon>Pseudomonadati</taxon>
        <taxon>Pseudomonadota</taxon>
        <taxon>Gammaproteobacteria</taxon>
        <taxon>Vibrionales</taxon>
        <taxon>Vibrionaceae</taxon>
        <taxon>Photobacterium</taxon>
    </lineage>
</organism>
<gene>
    <name evidence="1" type="ORF">C9J27_04530</name>
</gene>
<protein>
    <submittedName>
        <fullName evidence="1">Uncharacterized protein</fullName>
    </submittedName>
</protein>
<evidence type="ECO:0000313" key="2">
    <source>
        <dbReference type="Proteomes" id="UP000241426"/>
    </source>
</evidence>